<proteinExistence type="predicted"/>
<dbReference type="SUPFAM" id="SSF56300">
    <property type="entry name" value="Metallo-dependent phosphatases"/>
    <property type="match status" value="1"/>
</dbReference>
<name>A7I295_CAMHC</name>
<dbReference type="AlphaFoldDB" id="A7I295"/>
<dbReference type="GO" id="GO:0016787">
    <property type="term" value="F:hydrolase activity"/>
    <property type="evidence" value="ECO:0007669"/>
    <property type="project" value="InterPro"/>
</dbReference>
<dbReference type="PANTHER" id="PTHR12905">
    <property type="entry name" value="METALLOPHOSPHOESTERASE"/>
    <property type="match status" value="1"/>
</dbReference>
<evidence type="ECO:0000313" key="2">
    <source>
        <dbReference type="EMBL" id="ABS52107.1"/>
    </source>
</evidence>
<evidence type="ECO:0000259" key="1">
    <source>
        <dbReference type="Pfam" id="PF00149"/>
    </source>
</evidence>
<accession>A7I295</accession>
<dbReference type="Proteomes" id="UP000002407">
    <property type="component" value="Chromosome"/>
</dbReference>
<dbReference type="EMBL" id="CP000776">
    <property type="protein sequence ID" value="ABS52107.1"/>
    <property type="molecule type" value="Genomic_DNA"/>
</dbReference>
<dbReference type="HOGENOM" id="CLU_105052_0_0_7"/>
<dbReference type="InterPro" id="IPR004843">
    <property type="entry name" value="Calcineurin-like_PHP"/>
</dbReference>
<dbReference type="KEGG" id="cha:CHAB381_1077"/>
<dbReference type="InterPro" id="IPR029052">
    <property type="entry name" value="Metallo-depent_PP-like"/>
</dbReference>
<dbReference type="Pfam" id="PF00149">
    <property type="entry name" value="Metallophos"/>
    <property type="match status" value="1"/>
</dbReference>
<dbReference type="OrthoDB" id="332939at2"/>
<dbReference type="Gene3D" id="3.60.21.10">
    <property type="match status" value="2"/>
</dbReference>
<reference evidence="3" key="1">
    <citation type="submission" date="2007-07" db="EMBL/GenBank/DDBJ databases">
        <title>Complete genome sequence of Campylobacter hominis ATCC BAA-381, a commensal isolated from the human gastrointestinal tract.</title>
        <authorList>
            <person name="Fouts D.E."/>
            <person name="Mongodin E.F."/>
            <person name="Puiu D."/>
            <person name="Sebastian Y."/>
            <person name="Miller W.G."/>
            <person name="Mandrell R.E."/>
            <person name="Nelson K.E."/>
        </authorList>
    </citation>
    <scope>NUCLEOTIDE SEQUENCE [LARGE SCALE GENOMIC DNA]</scope>
    <source>
        <strain evidence="3">ATCC BAA-381 / LMG 19568 / NCTC 13146 / CH001A</strain>
    </source>
</reference>
<gene>
    <name evidence="2" type="ordered locus">CHAB381_1077</name>
</gene>
<feature type="domain" description="Calcineurin-like phosphoesterase" evidence="1">
    <location>
        <begin position="2"/>
        <end position="161"/>
    </location>
</feature>
<dbReference type="STRING" id="360107.CHAB381_1077"/>
<protein>
    <submittedName>
        <fullName evidence="2">Ser/Thr protein phosphatase family protein</fullName>
    </submittedName>
</protein>
<dbReference type="RefSeq" id="WP_012108934.1">
    <property type="nucleotide sequence ID" value="NC_009714.1"/>
</dbReference>
<evidence type="ECO:0000313" key="3">
    <source>
        <dbReference type="Proteomes" id="UP000002407"/>
    </source>
</evidence>
<sequence length="189" mass="21118">MIILHISDIHYDKALLSEIKNRNYDVLCISGDLLAEPGCTPINVQINEIISILKKVKKPLFIASGNHDLDGKWLRKIKKAHLGGENEKIKNIKIGVVNFGCDDFSKFKKCDVLVTHVPPFGSKTAICSQSGNDLGDKILAKAIKKGQISPRYILCGHIHNPMTNYEIFEKINILNASCKAYDIDIQDFL</sequence>
<organism evidence="2 3">
    <name type="scientific">Campylobacter hominis (strain ATCC BAA-381 / DSM 21671 / CCUG 45161 / LMG 19568 / NCTC 13146 / CH001A)</name>
    <dbReference type="NCBI Taxonomy" id="360107"/>
    <lineage>
        <taxon>Bacteria</taxon>
        <taxon>Pseudomonadati</taxon>
        <taxon>Campylobacterota</taxon>
        <taxon>Epsilonproteobacteria</taxon>
        <taxon>Campylobacterales</taxon>
        <taxon>Campylobacteraceae</taxon>
        <taxon>Campylobacter</taxon>
    </lineage>
</organism>
<dbReference type="InterPro" id="IPR051693">
    <property type="entry name" value="UPF0046_metallophosphoest"/>
</dbReference>
<dbReference type="eggNOG" id="COG2129">
    <property type="taxonomic scope" value="Bacteria"/>
</dbReference>
<dbReference type="PANTHER" id="PTHR12905:SF0">
    <property type="entry name" value="CALCINEURIN-LIKE PHOSPHOESTERASE DOMAIN-CONTAINING PROTEIN"/>
    <property type="match status" value="1"/>
</dbReference>
<keyword evidence="3" id="KW-1185">Reference proteome</keyword>